<protein>
    <recommendedName>
        <fullName evidence="2">Peptidase M16 C-terminal domain-containing protein</fullName>
    </recommendedName>
</protein>
<name>A0A423K751_9PSED</name>
<dbReference type="AlphaFoldDB" id="A0A423K751"/>
<organism evidence="3 4">
    <name type="scientific">Pseudomonas frederiksbergensis</name>
    <dbReference type="NCBI Taxonomy" id="104087"/>
    <lineage>
        <taxon>Bacteria</taxon>
        <taxon>Pseudomonadati</taxon>
        <taxon>Pseudomonadota</taxon>
        <taxon>Gammaproteobacteria</taxon>
        <taxon>Pseudomonadales</taxon>
        <taxon>Pseudomonadaceae</taxon>
        <taxon>Pseudomonas</taxon>
    </lineage>
</organism>
<dbReference type="PANTHER" id="PTHR11851:SF49">
    <property type="entry name" value="MITOCHONDRIAL-PROCESSING PEPTIDASE SUBUNIT ALPHA"/>
    <property type="match status" value="1"/>
</dbReference>
<dbReference type="Proteomes" id="UP000285349">
    <property type="component" value="Unassembled WGS sequence"/>
</dbReference>
<dbReference type="Pfam" id="PF05193">
    <property type="entry name" value="Peptidase_M16_C"/>
    <property type="match status" value="1"/>
</dbReference>
<accession>A0A423K751</accession>
<evidence type="ECO:0000256" key="1">
    <source>
        <dbReference type="ARBA" id="ARBA00007261"/>
    </source>
</evidence>
<sequence length="412" mass="45988">MNATTNTPTTNEFTLDNGLKVVVRENHHKAEFCSAITYGAGVYYETPEEWGLSSIVTQSLVKMEDYELVKELGGDLLSHWSQDSLTHRIILPRDHLETAFKLQSAMMMHAAQDEVFQRLHEVELLNSKKESTFVSCVSFSPKLEALIETGTRYYMTSEGLTHSLEQLTLEKIRQWHATWYVPSNAVLVVSGDITLDEIRQLAEEHFGPIAKSDAPQIDVSPTLPVPGYRQLTEQLDTQLPLMQVVFNVPGLATVTDVQSARALQVMTSLLTSAAPERLVTPDLNPSCMFSTYPRNCRGDSRITFAFYFEGDAHVAEAGFWAWLEEVKSTLLTAEEIEPAVKAASAKAQNRNKSNLRQSELIGQLIAIGCPWQLLDLELAQLESVTPADIQSTAQAFLTRERATVGHVFPMEK</sequence>
<proteinExistence type="inferred from homology"/>
<dbReference type="EMBL" id="MOBQ01000013">
    <property type="protein sequence ID" value="RON47492.1"/>
    <property type="molecule type" value="Genomic_DNA"/>
</dbReference>
<comment type="similarity">
    <text evidence="1">Belongs to the peptidase M16 family.</text>
</comment>
<dbReference type="SUPFAM" id="SSF63411">
    <property type="entry name" value="LuxS/MPP-like metallohydrolase"/>
    <property type="match status" value="2"/>
</dbReference>
<dbReference type="PANTHER" id="PTHR11851">
    <property type="entry name" value="METALLOPROTEASE"/>
    <property type="match status" value="1"/>
</dbReference>
<evidence type="ECO:0000313" key="3">
    <source>
        <dbReference type="EMBL" id="RON47492.1"/>
    </source>
</evidence>
<dbReference type="RefSeq" id="WP_185066880.1">
    <property type="nucleotide sequence ID" value="NZ_MOBQ01000013.1"/>
</dbReference>
<dbReference type="InterPro" id="IPR050361">
    <property type="entry name" value="MPP/UQCRC_Complex"/>
</dbReference>
<dbReference type="Gene3D" id="3.30.830.10">
    <property type="entry name" value="Metalloenzyme, LuxS/M16 peptidase-like"/>
    <property type="match status" value="2"/>
</dbReference>
<feature type="domain" description="Peptidase M16 C-terminal" evidence="2">
    <location>
        <begin position="167"/>
        <end position="341"/>
    </location>
</feature>
<dbReference type="InterPro" id="IPR007863">
    <property type="entry name" value="Peptidase_M16_C"/>
</dbReference>
<evidence type="ECO:0000313" key="4">
    <source>
        <dbReference type="Proteomes" id="UP000285349"/>
    </source>
</evidence>
<comment type="caution">
    <text evidence="3">The sequence shown here is derived from an EMBL/GenBank/DDBJ whole genome shotgun (WGS) entry which is preliminary data.</text>
</comment>
<reference evidence="3 4" key="1">
    <citation type="submission" date="2016-10" db="EMBL/GenBank/DDBJ databases">
        <title>Comparative genome analysis of multiple Pseudomonas spp. focuses on biocontrol and plant growth promoting traits.</title>
        <authorList>
            <person name="Tao X.-Y."/>
            <person name="Taylor C.G."/>
        </authorList>
    </citation>
    <scope>NUCLEOTIDE SEQUENCE [LARGE SCALE GENOMIC DNA]</scope>
    <source>
        <strain evidence="3 4">37A10</strain>
    </source>
</reference>
<dbReference type="GO" id="GO:0046872">
    <property type="term" value="F:metal ion binding"/>
    <property type="evidence" value="ECO:0007669"/>
    <property type="project" value="InterPro"/>
</dbReference>
<dbReference type="InterPro" id="IPR011249">
    <property type="entry name" value="Metalloenz_LuxS/M16"/>
</dbReference>
<gene>
    <name evidence="3" type="ORF">BK666_11695</name>
</gene>
<evidence type="ECO:0000259" key="2">
    <source>
        <dbReference type="Pfam" id="PF05193"/>
    </source>
</evidence>